<gene>
    <name evidence="1" type="ORF">ABF77_03010</name>
</gene>
<dbReference type="Proteomes" id="UP000036013">
    <property type="component" value="Unassembled WGS sequence"/>
</dbReference>
<evidence type="ECO:0000313" key="1">
    <source>
        <dbReference type="EMBL" id="KLQ07276.1"/>
    </source>
</evidence>
<reference evidence="1 2" key="1">
    <citation type="submission" date="2015-06" db="EMBL/GenBank/DDBJ databases">
        <authorList>
            <person name="Adams M."/>
            <person name="Sutton G."/>
            <person name="Nelson K."/>
            <person name="Bonomo R."/>
            <person name="McCorrison J."/>
            <person name="Sanka R."/>
            <person name="Brinkac L."/>
            <person name="Nierman W."/>
        </authorList>
    </citation>
    <scope>NUCLEOTIDE SEQUENCE [LARGE SCALE GENOMIC DNA]</scope>
    <source>
        <strain evidence="1 2">GN02692</strain>
    </source>
</reference>
<dbReference type="EMBL" id="LEDI01000005">
    <property type="protein sequence ID" value="KLQ07276.1"/>
    <property type="molecule type" value="Genomic_DNA"/>
</dbReference>
<comment type="caution">
    <text evidence="1">The sequence shown here is derived from an EMBL/GenBank/DDBJ whole genome shotgun (WGS) entry which is preliminary data.</text>
</comment>
<dbReference type="AlphaFoldDB" id="A0A837LKV6"/>
<dbReference type="KEGG" id="ecls:LI67_004485"/>
<organism evidence="1 2">
    <name type="scientific">Enterobacter roggenkampii</name>
    <dbReference type="NCBI Taxonomy" id="1812935"/>
    <lineage>
        <taxon>Bacteria</taxon>
        <taxon>Pseudomonadati</taxon>
        <taxon>Pseudomonadota</taxon>
        <taxon>Gammaproteobacteria</taxon>
        <taxon>Enterobacterales</taxon>
        <taxon>Enterobacteriaceae</taxon>
        <taxon>Enterobacter</taxon>
        <taxon>Enterobacter cloacae complex</taxon>
    </lineage>
</organism>
<evidence type="ECO:0000313" key="2">
    <source>
        <dbReference type="Proteomes" id="UP000036013"/>
    </source>
</evidence>
<proteinExistence type="predicted"/>
<sequence>MPASPVVDIVKAPLSVTMTSEPEADTAEVLGLVVEYSPLMVLLPGTATNVVSLACAVPTTPDKINVAIALPARTQDLTLLSPFENSEATMYIFLAQFQTMLYERFIHFLVNQ</sequence>
<accession>A0A837LKV6</accession>
<protein>
    <submittedName>
        <fullName evidence="1">Uncharacterized protein</fullName>
    </submittedName>
</protein>
<name>A0A837LKV6_9ENTR</name>